<keyword evidence="4 7" id="KW-1133">Transmembrane helix</keyword>
<feature type="transmembrane region" description="Helical" evidence="7">
    <location>
        <begin position="89"/>
        <end position="112"/>
    </location>
</feature>
<feature type="transmembrane region" description="Helical" evidence="7">
    <location>
        <begin position="648"/>
        <end position="669"/>
    </location>
</feature>
<feature type="domain" description="ABC3 transporter permease C-terminal" evidence="8">
    <location>
        <begin position="551"/>
        <end position="668"/>
    </location>
</feature>
<evidence type="ECO:0000256" key="2">
    <source>
        <dbReference type="ARBA" id="ARBA00022475"/>
    </source>
</evidence>
<accession>A0A5D3FK20</accession>
<feature type="domain" description="ABC3 transporter permease C-terminal" evidence="8">
    <location>
        <begin position="94"/>
        <end position="212"/>
    </location>
</feature>
<gene>
    <name evidence="9" type="ORF">FXF68_22530</name>
</gene>
<keyword evidence="5 7" id="KW-0472">Membrane</keyword>
<keyword evidence="10" id="KW-1185">Reference proteome</keyword>
<evidence type="ECO:0000256" key="6">
    <source>
        <dbReference type="ARBA" id="ARBA00038076"/>
    </source>
</evidence>
<reference evidence="9 10" key="1">
    <citation type="submission" date="2019-08" db="EMBL/GenBank/DDBJ databases">
        <title>Actinomadura sp. nov. CYP1-5 isolated from mountain soil.</title>
        <authorList>
            <person name="Songsumanus A."/>
            <person name="Kuncharoen N."/>
            <person name="Kudo T."/>
            <person name="Yuki M."/>
            <person name="Igarashi Y."/>
            <person name="Tanasupawat S."/>
        </authorList>
    </citation>
    <scope>NUCLEOTIDE SEQUENCE [LARGE SCALE GENOMIC DNA]</scope>
    <source>
        <strain evidence="9 10">CYP1-5</strain>
    </source>
</reference>
<dbReference type="AlphaFoldDB" id="A0A5D3FK20"/>
<comment type="caution">
    <text evidence="9">The sequence shown here is derived from an EMBL/GenBank/DDBJ whole genome shotgun (WGS) entry which is preliminary data.</text>
</comment>
<protein>
    <submittedName>
        <fullName evidence="9">FtsX-like permease family protein</fullName>
    </submittedName>
</protein>
<name>A0A5D3FK20_9ACTN</name>
<feature type="transmembrane region" description="Helical" evidence="7">
    <location>
        <begin position="133"/>
        <end position="163"/>
    </location>
</feature>
<proteinExistence type="inferred from homology"/>
<evidence type="ECO:0000256" key="4">
    <source>
        <dbReference type="ARBA" id="ARBA00022989"/>
    </source>
</evidence>
<dbReference type="Pfam" id="PF02687">
    <property type="entry name" value="FtsX"/>
    <property type="match status" value="2"/>
</dbReference>
<comment type="subcellular location">
    <subcellularLocation>
        <location evidence="1">Cell membrane</location>
        <topology evidence="1">Multi-pass membrane protein</topology>
    </subcellularLocation>
</comment>
<dbReference type="Proteomes" id="UP000323505">
    <property type="component" value="Unassembled WGS sequence"/>
</dbReference>
<dbReference type="InterPro" id="IPR050250">
    <property type="entry name" value="Macrolide_Exporter_MacB"/>
</dbReference>
<feature type="transmembrane region" description="Helical" evidence="7">
    <location>
        <begin position="183"/>
        <end position="203"/>
    </location>
</feature>
<dbReference type="EMBL" id="VSRQ01000004">
    <property type="protein sequence ID" value="TYK48404.1"/>
    <property type="molecule type" value="Genomic_DNA"/>
</dbReference>
<evidence type="ECO:0000259" key="8">
    <source>
        <dbReference type="Pfam" id="PF02687"/>
    </source>
</evidence>
<feature type="transmembrane region" description="Helical" evidence="7">
    <location>
        <begin position="41"/>
        <end position="61"/>
    </location>
</feature>
<evidence type="ECO:0000256" key="7">
    <source>
        <dbReference type="SAM" id="Phobius"/>
    </source>
</evidence>
<dbReference type="GO" id="GO:0022857">
    <property type="term" value="F:transmembrane transporter activity"/>
    <property type="evidence" value="ECO:0007669"/>
    <property type="project" value="TreeGrafter"/>
</dbReference>
<feature type="transmembrane region" description="Helical" evidence="7">
    <location>
        <begin position="305"/>
        <end position="327"/>
    </location>
</feature>
<keyword evidence="3 7" id="KW-0812">Transmembrane</keyword>
<feature type="transmembrane region" description="Helical" evidence="7">
    <location>
        <begin position="548"/>
        <end position="573"/>
    </location>
</feature>
<dbReference type="InterPro" id="IPR003838">
    <property type="entry name" value="ABC3_permease_C"/>
</dbReference>
<sequence length="682" mass="69941">MAPPLRGPGVLPRERRDSVSEYLCALRMAARDAARSKGRTALVLAMIGFPTTLIVMLAVLMRTGEPTQAVVAGEGEPVSDGAAAAAESAIGALVVTMIVLQVVLLAGPSFVVDVRRRRRDLALVAAAGGEARHLRAVVLAGGLVIGGAAALGGAALGIVGSAIAKPVIEAVTDERLGPFRVPWGLVLVTMLVAAGSGVLAALVPARQAARMDVVSALAGRRDPPGRARRGLPLLGGLLVAAGIVISLVGVRVMREFGAALGAAAIIIGLVMVCPAVVGASGRVASRLPLPLRLAVRDAARNRARTAPAVAAITAAVAAVTALAIGGASDFRQREIEYRPELPMGTTLVRAPTERADEVERAVRGDLPGVPVQSLKVLPYAEGACNEEATPGCPSVHVAGKDDDGMRISLLDNVVGGPREARLLLGRDDPAVSAALTAGKVVLFRSRPPASGMTTMRISFQEGQGKGRVIRDVPAVAAAGDPHVRTIIPPAVAARTGLPLHTEAYGVDRADHRVTKAEESRLKKTISRFTQESELVYVERGFTESLDGVLLLLAGVAAALVLGGALISTGLAAADARPDLATLAAVGARPRTRRVLTMAQAVVVAGFGCWIGIAGGLVPGFAVTRPLTEQLEASDDSVPPHGAILDVPWLLLIAIGVVVPLVAALAAGMFTAGRLPMTRRAAG</sequence>
<feature type="transmembrane region" description="Helical" evidence="7">
    <location>
        <begin position="594"/>
        <end position="617"/>
    </location>
</feature>
<dbReference type="PANTHER" id="PTHR30572">
    <property type="entry name" value="MEMBRANE COMPONENT OF TRANSPORTER-RELATED"/>
    <property type="match status" value="1"/>
</dbReference>
<keyword evidence="2" id="KW-1003">Cell membrane</keyword>
<comment type="similarity">
    <text evidence="6">Belongs to the ABC-4 integral membrane protein family.</text>
</comment>
<dbReference type="GO" id="GO:0005886">
    <property type="term" value="C:plasma membrane"/>
    <property type="evidence" value="ECO:0007669"/>
    <property type="project" value="UniProtKB-SubCell"/>
</dbReference>
<evidence type="ECO:0000256" key="3">
    <source>
        <dbReference type="ARBA" id="ARBA00022692"/>
    </source>
</evidence>
<evidence type="ECO:0000256" key="5">
    <source>
        <dbReference type="ARBA" id="ARBA00023136"/>
    </source>
</evidence>
<dbReference type="PANTHER" id="PTHR30572:SF4">
    <property type="entry name" value="ABC TRANSPORTER PERMEASE YTRF"/>
    <property type="match status" value="1"/>
</dbReference>
<feature type="transmembrane region" description="Helical" evidence="7">
    <location>
        <begin position="256"/>
        <end position="284"/>
    </location>
</feature>
<evidence type="ECO:0000313" key="9">
    <source>
        <dbReference type="EMBL" id="TYK48404.1"/>
    </source>
</evidence>
<evidence type="ECO:0000313" key="10">
    <source>
        <dbReference type="Proteomes" id="UP000323505"/>
    </source>
</evidence>
<organism evidence="9 10">
    <name type="scientific">Actinomadura decatromicini</name>
    <dbReference type="NCBI Taxonomy" id="2604572"/>
    <lineage>
        <taxon>Bacteria</taxon>
        <taxon>Bacillati</taxon>
        <taxon>Actinomycetota</taxon>
        <taxon>Actinomycetes</taxon>
        <taxon>Streptosporangiales</taxon>
        <taxon>Thermomonosporaceae</taxon>
        <taxon>Actinomadura</taxon>
    </lineage>
</organism>
<feature type="transmembrane region" description="Helical" evidence="7">
    <location>
        <begin position="230"/>
        <end position="250"/>
    </location>
</feature>
<evidence type="ECO:0000256" key="1">
    <source>
        <dbReference type="ARBA" id="ARBA00004651"/>
    </source>
</evidence>